<dbReference type="InterPro" id="IPR004111">
    <property type="entry name" value="Repressor_TetR_C"/>
</dbReference>
<dbReference type="GO" id="GO:0046677">
    <property type="term" value="P:response to antibiotic"/>
    <property type="evidence" value="ECO:0007669"/>
    <property type="project" value="InterPro"/>
</dbReference>
<proteinExistence type="predicted"/>
<evidence type="ECO:0000256" key="1">
    <source>
        <dbReference type="ARBA" id="ARBA00022491"/>
    </source>
</evidence>
<dbReference type="PROSITE" id="PS50977">
    <property type="entry name" value="HTH_TETR_2"/>
    <property type="match status" value="1"/>
</dbReference>
<feature type="domain" description="HTH tetR-type" evidence="6">
    <location>
        <begin position="14"/>
        <end position="74"/>
    </location>
</feature>
<gene>
    <name evidence="7" type="primary">tetR_1</name>
    <name evidence="7" type="ORF">Mterra_01758</name>
</gene>
<dbReference type="InterPro" id="IPR003012">
    <property type="entry name" value="Tet_transcr_reg_TetR"/>
</dbReference>
<dbReference type="PRINTS" id="PR00400">
    <property type="entry name" value="TETREPRESSOR"/>
</dbReference>
<keyword evidence="2" id="KW-0805">Transcription regulation</keyword>
<evidence type="ECO:0000256" key="3">
    <source>
        <dbReference type="ARBA" id="ARBA00023125"/>
    </source>
</evidence>
<dbReference type="InterPro" id="IPR009057">
    <property type="entry name" value="Homeodomain-like_sf"/>
</dbReference>
<dbReference type="AlphaFoldDB" id="A0A399EQF5"/>
<dbReference type="Gene3D" id="1.10.357.10">
    <property type="entry name" value="Tetracycline Repressor, domain 2"/>
    <property type="match status" value="1"/>
</dbReference>
<dbReference type="EMBL" id="QXDL01000061">
    <property type="protein sequence ID" value="RIH85269.1"/>
    <property type="molecule type" value="Genomic_DNA"/>
</dbReference>
<dbReference type="Gene3D" id="1.10.10.60">
    <property type="entry name" value="Homeodomain-like"/>
    <property type="match status" value="1"/>
</dbReference>
<dbReference type="OrthoDB" id="166040at2"/>
<keyword evidence="4" id="KW-0804">Transcription</keyword>
<dbReference type="InterPro" id="IPR001647">
    <property type="entry name" value="HTH_TetR"/>
</dbReference>
<evidence type="ECO:0000313" key="8">
    <source>
        <dbReference type="Proteomes" id="UP000265715"/>
    </source>
</evidence>
<dbReference type="PANTHER" id="PTHR30055">
    <property type="entry name" value="HTH-TYPE TRANSCRIPTIONAL REGULATOR RUTR"/>
    <property type="match status" value="1"/>
</dbReference>
<keyword evidence="1" id="KW-0678">Repressor</keyword>
<organism evidence="7 8">
    <name type="scientific">Calidithermus terrae</name>
    <dbReference type="NCBI Taxonomy" id="1408545"/>
    <lineage>
        <taxon>Bacteria</taxon>
        <taxon>Thermotogati</taxon>
        <taxon>Deinococcota</taxon>
        <taxon>Deinococci</taxon>
        <taxon>Thermales</taxon>
        <taxon>Thermaceae</taxon>
        <taxon>Calidithermus</taxon>
    </lineage>
</organism>
<evidence type="ECO:0000313" key="7">
    <source>
        <dbReference type="EMBL" id="RIH85269.1"/>
    </source>
</evidence>
<name>A0A399EQF5_9DEIN</name>
<evidence type="ECO:0000256" key="5">
    <source>
        <dbReference type="PROSITE-ProRule" id="PRU00335"/>
    </source>
</evidence>
<dbReference type="GO" id="GO:0045892">
    <property type="term" value="P:negative regulation of DNA-templated transcription"/>
    <property type="evidence" value="ECO:0007669"/>
    <property type="project" value="InterPro"/>
</dbReference>
<dbReference type="Pfam" id="PF02909">
    <property type="entry name" value="TetR_C_1"/>
    <property type="match status" value="1"/>
</dbReference>
<sequence length="225" mass="25349">MTRPADPSPRPRTSLSRDRVLRAALALADRDGIESLSMRKLAEELGTKVMSLYYYVANKDDVLGGILELVIGEIELPPENTDWKAALRRSAISAHEALLRHRWALGVMMSPSRVGPARLRYMDSLLRCLREAGFSAYAAHRAYHALEGHITGFTLWQASLPIRKADVPNLVANFLERISVDKYPYIVEHMQVHLALFGQEGEGDFEFGLDLILDGLERIRELEQP</sequence>
<dbReference type="SUPFAM" id="SSF46689">
    <property type="entry name" value="Homeodomain-like"/>
    <property type="match status" value="1"/>
</dbReference>
<dbReference type="Pfam" id="PF00440">
    <property type="entry name" value="TetR_N"/>
    <property type="match status" value="1"/>
</dbReference>
<dbReference type="GO" id="GO:0003700">
    <property type="term" value="F:DNA-binding transcription factor activity"/>
    <property type="evidence" value="ECO:0007669"/>
    <property type="project" value="TreeGrafter"/>
</dbReference>
<feature type="DNA-binding region" description="H-T-H motif" evidence="5">
    <location>
        <begin position="37"/>
        <end position="56"/>
    </location>
</feature>
<dbReference type="GO" id="GO:0000976">
    <property type="term" value="F:transcription cis-regulatory region binding"/>
    <property type="evidence" value="ECO:0007669"/>
    <property type="project" value="TreeGrafter"/>
</dbReference>
<reference evidence="7 8" key="1">
    <citation type="submission" date="2018-08" db="EMBL/GenBank/DDBJ databases">
        <title>Meiothermus terrae DSM 26712 genome sequencing project.</title>
        <authorList>
            <person name="Da Costa M.S."/>
            <person name="Albuquerque L."/>
            <person name="Raposo P."/>
            <person name="Froufe H.J.C."/>
            <person name="Barroso C.S."/>
            <person name="Egas C."/>
        </authorList>
    </citation>
    <scope>NUCLEOTIDE SEQUENCE [LARGE SCALE GENOMIC DNA]</scope>
    <source>
        <strain evidence="7 8">DSM 26712</strain>
    </source>
</reference>
<dbReference type="RefSeq" id="WP_119314879.1">
    <property type="nucleotide sequence ID" value="NZ_QXDL01000061.1"/>
</dbReference>
<evidence type="ECO:0000256" key="4">
    <source>
        <dbReference type="ARBA" id="ARBA00023163"/>
    </source>
</evidence>
<dbReference type="SUPFAM" id="SSF48498">
    <property type="entry name" value="Tetracyclin repressor-like, C-terminal domain"/>
    <property type="match status" value="1"/>
</dbReference>
<keyword evidence="3 5" id="KW-0238">DNA-binding</keyword>
<evidence type="ECO:0000259" key="6">
    <source>
        <dbReference type="PROSITE" id="PS50977"/>
    </source>
</evidence>
<dbReference type="PANTHER" id="PTHR30055:SF151">
    <property type="entry name" value="TRANSCRIPTIONAL REGULATORY PROTEIN"/>
    <property type="match status" value="1"/>
</dbReference>
<dbReference type="InterPro" id="IPR050109">
    <property type="entry name" value="HTH-type_TetR-like_transc_reg"/>
</dbReference>
<comment type="caution">
    <text evidence="7">The sequence shown here is derived from an EMBL/GenBank/DDBJ whole genome shotgun (WGS) entry which is preliminary data.</text>
</comment>
<accession>A0A399EQF5</accession>
<keyword evidence="8" id="KW-1185">Reference proteome</keyword>
<protein>
    <submittedName>
        <fullName evidence="7">Tetracycline repressor protein class A</fullName>
    </submittedName>
</protein>
<dbReference type="Proteomes" id="UP000265715">
    <property type="component" value="Unassembled WGS sequence"/>
</dbReference>
<evidence type="ECO:0000256" key="2">
    <source>
        <dbReference type="ARBA" id="ARBA00023015"/>
    </source>
</evidence>
<dbReference type="InterPro" id="IPR036271">
    <property type="entry name" value="Tet_transcr_reg_TetR-rel_C_sf"/>
</dbReference>